<dbReference type="NCBIfam" id="TIGR01898">
    <property type="entry name" value="cas_TM1791_cmr6"/>
    <property type="match status" value="1"/>
</dbReference>
<organism evidence="3 4">
    <name type="scientific">Kyrpidia tusciae (strain DSM 2912 / NBRC 15312 / T2)</name>
    <name type="common">Bacillus tusciae</name>
    <dbReference type="NCBI Taxonomy" id="562970"/>
    <lineage>
        <taxon>Bacteria</taxon>
        <taxon>Bacillati</taxon>
        <taxon>Bacillota</taxon>
        <taxon>Bacilli</taxon>
        <taxon>Bacillales</taxon>
        <taxon>Alicyclobacillaceae</taxon>
        <taxon>Kyrpidia</taxon>
    </lineage>
</organism>
<feature type="domain" description="CRISPR type III-associated protein" evidence="2">
    <location>
        <begin position="93"/>
        <end position="265"/>
    </location>
</feature>
<dbReference type="Proteomes" id="UP000002368">
    <property type="component" value="Chromosome"/>
</dbReference>
<gene>
    <name evidence="3" type="ordered locus">Btus_1368</name>
</gene>
<dbReference type="Pfam" id="PF03787">
    <property type="entry name" value="RAMPs"/>
    <property type="match status" value="1"/>
</dbReference>
<protein>
    <submittedName>
        <fullName evidence="3">CRISPR-associated RAMP protein, Cmr6 family</fullName>
    </submittedName>
</protein>
<dbReference type="AlphaFoldDB" id="D5WY26"/>
<dbReference type="GO" id="GO:0051607">
    <property type="term" value="P:defense response to virus"/>
    <property type="evidence" value="ECO:0007669"/>
    <property type="project" value="UniProtKB-KW"/>
</dbReference>
<dbReference type="STRING" id="562970.Btus_1368"/>
<dbReference type="InterPro" id="IPR005537">
    <property type="entry name" value="RAMP_III_fam"/>
</dbReference>
<proteinExistence type="predicted"/>
<dbReference type="PANTHER" id="PTHR39965:SF1">
    <property type="entry name" value="CRISPR SYSTEM CMR SUBUNIT CMR6"/>
    <property type="match status" value="1"/>
</dbReference>
<sequence>MKQACRNVQKSALNRLSPEVSTHSGLILQRFLETQAEKVDEPDHRNGSTPVGLHGKEKILDIAEQSVGGILPWYEKVYQRYVSQLLPCVTWEMEVEGRLVVGLGSASPLETGLTLHHTYGIPYVPATALKGLASHYCGEVWGQEDERYRRGGEYHRFLFGTLEESGHICFFDAWITPETLRGSLVRDVMTVHHPDYYQGDRPPTDFDDPNPIPFLSCKGRFLLALSSERTSYSDKWTSLTMELLNRALQQWGIGGKTNAGYGRMKAVVEKRERGEKR</sequence>
<name>D5WY26_KYRT2</name>
<keyword evidence="1" id="KW-0051">Antiviral defense</keyword>
<reference evidence="3 4" key="1">
    <citation type="journal article" date="2011" name="Stand. Genomic Sci.">
        <title>Complete genome sequence of the thermophilic, hydrogen-oxidizing Bacillus tusciae type strain (T2) and reclassification in the new genus, Kyrpidia gen. nov. as Kyrpidia tusciae comb. nov. and emendation of the family Alicyclobacillaceae da Costa and Rainey, 2010.</title>
        <authorList>
            <person name="Klenk H.P."/>
            <person name="Lapidus A."/>
            <person name="Chertkov O."/>
            <person name="Copeland A."/>
            <person name="Del Rio T.G."/>
            <person name="Nolan M."/>
            <person name="Lucas S."/>
            <person name="Chen F."/>
            <person name="Tice H."/>
            <person name="Cheng J.F."/>
            <person name="Han C."/>
            <person name="Bruce D."/>
            <person name="Goodwin L."/>
            <person name="Pitluck S."/>
            <person name="Pati A."/>
            <person name="Ivanova N."/>
            <person name="Mavromatis K."/>
            <person name="Daum C."/>
            <person name="Chen A."/>
            <person name="Palaniappan K."/>
            <person name="Chang Y.J."/>
            <person name="Land M."/>
            <person name="Hauser L."/>
            <person name="Jeffries C.D."/>
            <person name="Detter J.C."/>
            <person name="Rohde M."/>
            <person name="Abt B."/>
            <person name="Pukall R."/>
            <person name="Goker M."/>
            <person name="Bristow J."/>
            <person name="Markowitz V."/>
            <person name="Hugenholtz P."/>
            <person name="Eisen J.A."/>
        </authorList>
    </citation>
    <scope>NUCLEOTIDE SEQUENCE [LARGE SCALE GENOMIC DNA]</scope>
    <source>
        <strain evidence="3 4">DSM 2912</strain>
    </source>
</reference>
<keyword evidence="4" id="KW-1185">Reference proteome</keyword>
<evidence type="ECO:0000313" key="4">
    <source>
        <dbReference type="Proteomes" id="UP000002368"/>
    </source>
</evidence>
<evidence type="ECO:0000259" key="2">
    <source>
        <dbReference type="Pfam" id="PF03787"/>
    </source>
</evidence>
<evidence type="ECO:0000313" key="3">
    <source>
        <dbReference type="EMBL" id="ADG06085.1"/>
    </source>
</evidence>
<dbReference type="EMBL" id="CP002017">
    <property type="protein sequence ID" value="ADG06085.1"/>
    <property type="molecule type" value="Genomic_DNA"/>
</dbReference>
<evidence type="ECO:0000256" key="1">
    <source>
        <dbReference type="ARBA" id="ARBA00023118"/>
    </source>
</evidence>
<dbReference type="InterPro" id="IPR010172">
    <property type="entry name" value="CRISPR-assoc_prot_TM1791"/>
</dbReference>
<dbReference type="PANTHER" id="PTHR39965">
    <property type="entry name" value="CRISPR SYSTEM CMR SUBUNIT CMR6"/>
    <property type="match status" value="1"/>
</dbReference>
<dbReference type="HOGENOM" id="CLU_053305_2_1_9"/>
<dbReference type="OrthoDB" id="9813956at2"/>
<accession>D5WY26</accession>
<dbReference type="RefSeq" id="WP_013075375.1">
    <property type="nucleotide sequence ID" value="NC_014098.1"/>
</dbReference>
<dbReference type="KEGG" id="bts:Btus_1368"/>
<dbReference type="eggNOG" id="COG1604">
    <property type="taxonomic scope" value="Bacteria"/>
</dbReference>